<feature type="domain" description="Non-reducing end beta-L-arabinofuranosidase-like GH127 catalytic" evidence="3">
    <location>
        <begin position="393"/>
        <end position="481"/>
    </location>
</feature>
<dbReference type="EMBL" id="FOGG01000006">
    <property type="protein sequence ID" value="SER26851.1"/>
    <property type="molecule type" value="Genomic_DNA"/>
</dbReference>
<accession>A0A1H9MTC1</accession>
<dbReference type="Pfam" id="PF07532">
    <property type="entry name" value="Big_4"/>
    <property type="match status" value="1"/>
</dbReference>
<dbReference type="Pfam" id="PF07944">
    <property type="entry name" value="Beta-AFase-like_GH127_cat"/>
    <property type="match status" value="2"/>
</dbReference>
<dbReference type="InterPro" id="IPR049046">
    <property type="entry name" value="Beta-AFase-like_GH127_middle"/>
</dbReference>
<dbReference type="Proteomes" id="UP000199572">
    <property type="component" value="Unassembled WGS sequence"/>
</dbReference>
<organism evidence="5 6">
    <name type="scientific">Pedobacter rhizosphaerae</name>
    <dbReference type="NCBI Taxonomy" id="390241"/>
    <lineage>
        <taxon>Bacteria</taxon>
        <taxon>Pseudomonadati</taxon>
        <taxon>Bacteroidota</taxon>
        <taxon>Sphingobacteriia</taxon>
        <taxon>Sphingobacteriales</taxon>
        <taxon>Sphingobacteriaceae</taxon>
        <taxon>Pedobacter</taxon>
    </lineage>
</organism>
<dbReference type="PANTHER" id="PTHR31151">
    <property type="entry name" value="PROLINE-TRNA LIGASE (DUF1680)"/>
    <property type="match status" value="1"/>
</dbReference>
<dbReference type="InterPro" id="IPR011081">
    <property type="entry name" value="Big_4"/>
</dbReference>
<reference evidence="6" key="1">
    <citation type="submission" date="2016-10" db="EMBL/GenBank/DDBJ databases">
        <authorList>
            <person name="Varghese N."/>
            <person name="Submissions S."/>
        </authorList>
    </citation>
    <scope>NUCLEOTIDE SEQUENCE [LARGE SCALE GENOMIC DNA]</scope>
    <source>
        <strain evidence="6">DSM 18610</strain>
    </source>
</reference>
<dbReference type="OrthoDB" id="9757939at2"/>
<dbReference type="InterPro" id="IPR013320">
    <property type="entry name" value="ConA-like_dom_sf"/>
</dbReference>
<protein>
    <submittedName>
        <fullName evidence="5">Ig-like domain (Group 4)</fullName>
    </submittedName>
</protein>
<dbReference type="STRING" id="390241.SAMN04488023_106135"/>
<feature type="chain" id="PRO_5011525914" evidence="1">
    <location>
        <begin position="27"/>
        <end position="1021"/>
    </location>
</feature>
<evidence type="ECO:0000313" key="6">
    <source>
        <dbReference type="Proteomes" id="UP000199572"/>
    </source>
</evidence>
<feature type="signal peptide" evidence="1">
    <location>
        <begin position="1"/>
        <end position="26"/>
    </location>
</feature>
<proteinExistence type="predicted"/>
<dbReference type="SUPFAM" id="SSF49899">
    <property type="entry name" value="Concanavalin A-like lectins/glucanases"/>
    <property type="match status" value="1"/>
</dbReference>
<dbReference type="Gene3D" id="2.60.120.200">
    <property type="match status" value="1"/>
</dbReference>
<dbReference type="InterPro" id="IPR012878">
    <property type="entry name" value="Beta-AFase-like_GH127_cat"/>
</dbReference>
<dbReference type="GO" id="GO:0005975">
    <property type="term" value="P:carbohydrate metabolic process"/>
    <property type="evidence" value="ECO:0007669"/>
    <property type="project" value="InterPro"/>
</dbReference>
<keyword evidence="1" id="KW-0732">Signal</keyword>
<gene>
    <name evidence="5" type="ORF">SAMN04488023_106135</name>
</gene>
<feature type="domain" description="Non-reducing end beta-L-arabinofuranosidase-like GH127 catalytic" evidence="3">
    <location>
        <begin position="532"/>
        <end position="833"/>
    </location>
</feature>
<dbReference type="PANTHER" id="PTHR31151:SF0">
    <property type="entry name" value="PROLINE-TRNA LIGASE (DUF1680)"/>
    <property type="match status" value="1"/>
</dbReference>
<dbReference type="GO" id="GO:0004553">
    <property type="term" value="F:hydrolase activity, hydrolyzing O-glycosyl compounds"/>
    <property type="evidence" value="ECO:0007669"/>
    <property type="project" value="UniProtKB-ARBA"/>
</dbReference>
<dbReference type="InterPro" id="IPR008928">
    <property type="entry name" value="6-hairpin_glycosidase_sf"/>
</dbReference>
<evidence type="ECO:0000256" key="1">
    <source>
        <dbReference type="SAM" id="SignalP"/>
    </source>
</evidence>
<evidence type="ECO:0000259" key="4">
    <source>
        <dbReference type="Pfam" id="PF20736"/>
    </source>
</evidence>
<dbReference type="AlphaFoldDB" id="A0A1H9MTC1"/>
<sequence>MKIYSVFFRAVLLVTVLTQSFNVAQAQNGDQILDGIGETGMSARYIFNGDVKDWSRNNFHAKLQGTGAKFITDTRFGQVLSLTGESNSFISIPGEVLTDIESLSISGWIYLRSKQSGQRFFDFGRDVSQHFFAAPVGTSAQEGFQTFISTKETNKKGTASPAIELNKWVYLSIVLDVPSKSMLTYVDSKLVSEIKGIPLDLTTVFDQQSAKKNLLYIGKSFATADPYLNALVHDFRIYRVPLSARQIAGIYRNAQKGSQESTVNVGKREDDLPKFSPGTPQLYNAYLTSVADVTVETVVGNLPRLPSYVSGTYKHDKKGPKVRVLWPSPTDNSTVLKPGTYTITGRVAGTNFQPKAVVTVKETKKSTAPTLKLEAFALNQVTLHSDAHGHSTKFIENRDKFINTLAKTDPNSFLYMFRHAFGQKQPEGAKPLGVWDSEDTKLRGHATGHYLSAIAQAYAGTGYDKALQANFSKKMEYMVNTLYDLSQLSGKAKSAGAPFISDPKAVPHGPGKSDYDSDLSEAGIRTDYWNWGKGFISAYPPDQFIMLENGAKYGGQKNQVWAPYYTLHKILAGLMDVYEVSGNKKALEIATNMSDWVYARLSQLPQETLIKMWNTYIAGEFGGMNESMARLYRITGQQNYLKTAQLFDNIKVFYGDTAHSHGLAKNVDIFRGLHANQHIPQIVGSIEMYRVSHNPEYYSIADNFWNKMVSDYMYSIGGVAGARNPANAECFVAQPGTLYENGFSEGGQNETCATYNMLKLTGDLFLFDQRAELMDYYERGLYNHILASVAENSPANTYHVPLRPGSVKQFGNGDMTGFTCCNGTAIESSTKLQNSIYFKSKDNQALYVNLYIPSTLQWTARKITVEQTTNFPKEDNTRLTIRGNGKFDLNVRVPGWATKGFFVTINGKAEKLKANPGSYLKISRTWKDGDVIELKMPFQFHLDPVMDQENIASLFYGPILLAAQELEARKDWRKITLDAGDISKTIQGDPEKLEFTIDNVLFKPFYETYGRHSVYLDVTLK</sequence>
<dbReference type="SUPFAM" id="SSF48208">
    <property type="entry name" value="Six-hairpin glycosidases"/>
    <property type="match status" value="1"/>
</dbReference>
<dbReference type="Pfam" id="PF13385">
    <property type="entry name" value="Laminin_G_3"/>
    <property type="match status" value="1"/>
</dbReference>
<evidence type="ECO:0000259" key="2">
    <source>
        <dbReference type="Pfam" id="PF07532"/>
    </source>
</evidence>
<dbReference type="Pfam" id="PF20736">
    <property type="entry name" value="Glyco_hydro127M"/>
    <property type="match status" value="1"/>
</dbReference>
<name>A0A1H9MTC1_9SPHI</name>
<dbReference type="RefSeq" id="WP_090882817.1">
    <property type="nucleotide sequence ID" value="NZ_FOGG01000006.1"/>
</dbReference>
<keyword evidence="6" id="KW-1185">Reference proteome</keyword>
<feature type="domain" description="Non-reducing end beta-L-arabinofuranosidase-like GH127 middle" evidence="4">
    <location>
        <begin position="846"/>
        <end position="937"/>
    </location>
</feature>
<dbReference type="Gene3D" id="1.50.10.20">
    <property type="match status" value="1"/>
</dbReference>
<evidence type="ECO:0000313" key="5">
    <source>
        <dbReference type="EMBL" id="SER26851.1"/>
    </source>
</evidence>
<evidence type="ECO:0000259" key="3">
    <source>
        <dbReference type="Pfam" id="PF07944"/>
    </source>
</evidence>
<feature type="domain" description="Bacterial Ig-like" evidence="2">
    <location>
        <begin position="291"/>
        <end position="350"/>
    </location>
</feature>